<accession>A0A8S5LW79</accession>
<evidence type="ECO:0000313" key="1">
    <source>
        <dbReference type="EMBL" id="DAD74278.1"/>
    </source>
</evidence>
<dbReference type="InterPro" id="IPR013783">
    <property type="entry name" value="Ig-like_fold"/>
</dbReference>
<keyword evidence="1" id="KW-0675">Receptor</keyword>
<proteinExistence type="predicted"/>
<protein>
    <submittedName>
        <fullName evidence="1">Interleukin-6 receptor subunit beta-like, FNIII, Cell membrane, Disulfide</fullName>
    </submittedName>
</protein>
<sequence>MPIFTVQASGSTAVAKNHPNTNYSNLAQYKLFVEPFTNHSGTFGGWDNILLKFGEPAAAYKYKRITKVKLVIYAMPTKGILGSWGAAYISAYALGLKEPLDVSTATYATQPQQLKDGSTSGSASWNELNKVVQAQVTFTMSQYNAAEKNGLEHGLRNGFLFAFTTGREGQASEAIFYGAKSSYKPFLECEYSDDNVGIKAENFAPASGAFVNRTQKNTFTWDTTDDTDLTQTCFAEIKQTSAVFEWRVKNASTSKTISVSGATTACTVPANTFPSGTLEWRVKVTANSGTTTTSAWQEITTTDVTPTAKPVSPSGIVIDATIVNRFSWQHIISTGTPQSKADLQWSADGTTWNTLATVTGKNQYYDVPANKFTSGTKYWRVRTYNTDNTASEWSDKAEFIAINAPSAPSIVIQSTGPRPRITWQTSEQEAYQLTLSNGYASGTVYGTEKAWRSPVYLADGSYTIRVRVQNKYGMWSEWSAAALPVSHTEGEAITLSASESHEAALTWQTAGSYDFYLIERDGVAIGRTVQKQYVDHTSIGSVTYRVRGCYDESDNYGVSNSDTVEVLPETNMICDLETGVWLEMRLSETQLRTNRTSFSAGVSTVHLAGLAYPVEERSEQRDRALSVACAWPHAQRAAALALEALVGRLVCLKDRYGNMAIGTLPSLESNCDEFMRRYSFTISHTNREEAITLDP</sequence>
<name>A0A8S5LW79_9CAUD</name>
<dbReference type="Pfam" id="PF25788">
    <property type="entry name" value="Ig_Rha78A_N"/>
    <property type="match status" value="1"/>
</dbReference>
<reference evidence="1" key="1">
    <citation type="journal article" date="2021" name="Proc. Natl. Acad. Sci. U.S.A.">
        <title>A Catalog of Tens of Thousands of Viruses from Human Metagenomes Reveals Hidden Associations with Chronic Diseases.</title>
        <authorList>
            <person name="Tisza M.J."/>
            <person name="Buck C.B."/>
        </authorList>
    </citation>
    <scope>NUCLEOTIDE SEQUENCE</scope>
    <source>
        <strain evidence="1">CtFy320</strain>
    </source>
</reference>
<dbReference type="EMBL" id="BK014757">
    <property type="protein sequence ID" value="DAD74278.1"/>
    <property type="molecule type" value="Genomic_DNA"/>
</dbReference>
<organism evidence="1">
    <name type="scientific">Siphoviridae sp. ctFy320</name>
    <dbReference type="NCBI Taxonomy" id="2826217"/>
    <lineage>
        <taxon>Viruses</taxon>
        <taxon>Duplodnaviria</taxon>
        <taxon>Heunggongvirae</taxon>
        <taxon>Uroviricota</taxon>
        <taxon>Caudoviricetes</taxon>
    </lineage>
</organism>
<dbReference type="Gene3D" id="2.60.40.10">
    <property type="entry name" value="Immunoglobulins"/>
    <property type="match status" value="1"/>
</dbReference>